<dbReference type="Proteomes" id="UP000708576">
    <property type="component" value="Unassembled WGS sequence"/>
</dbReference>
<gene>
    <name evidence="1" type="ORF">KEM10_12860</name>
</gene>
<dbReference type="EMBL" id="JAGUCO010000008">
    <property type="protein sequence ID" value="MBS2099175.1"/>
    <property type="molecule type" value="Genomic_DNA"/>
</dbReference>
<dbReference type="RefSeq" id="WP_212216418.1">
    <property type="nucleotide sequence ID" value="NZ_JAGUCO010000008.1"/>
</dbReference>
<proteinExistence type="predicted"/>
<organism evidence="1 2">
    <name type="scientific">Carboxylicivirga linearis</name>
    <dbReference type="NCBI Taxonomy" id="1628157"/>
    <lineage>
        <taxon>Bacteria</taxon>
        <taxon>Pseudomonadati</taxon>
        <taxon>Bacteroidota</taxon>
        <taxon>Bacteroidia</taxon>
        <taxon>Marinilabiliales</taxon>
        <taxon>Marinilabiliaceae</taxon>
        <taxon>Carboxylicivirga</taxon>
    </lineage>
</organism>
<accession>A0ABS5JW92</accession>
<name>A0ABS5JW92_9BACT</name>
<protein>
    <submittedName>
        <fullName evidence="1">Uncharacterized protein</fullName>
    </submittedName>
</protein>
<comment type="caution">
    <text evidence="1">The sequence shown here is derived from an EMBL/GenBank/DDBJ whole genome shotgun (WGS) entry which is preliminary data.</text>
</comment>
<sequence length="73" mass="9148">MRKTELKKKRDKKMVEKFYELYDIKRKRMDDVLQELSEDYFFLDTNYIYSRIFYCKENSAYYNELLEGSCNKK</sequence>
<evidence type="ECO:0000313" key="2">
    <source>
        <dbReference type="Proteomes" id="UP000708576"/>
    </source>
</evidence>
<keyword evidence="2" id="KW-1185">Reference proteome</keyword>
<evidence type="ECO:0000313" key="1">
    <source>
        <dbReference type="EMBL" id="MBS2099175.1"/>
    </source>
</evidence>
<reference evidence="1 2" key="1">
    <citation type="journal article" date="2015" name="Int. J. Syst. Evol. Microbiol.">
        <title>Carboxylicivirga linearis sp. nov., isolated from a sea cucumber culture pond.</title>
        <authorList>
            <person name="Wang F.Q."/>
            <person name="Zhou Y.X."/>
            <person name="Lin X.Z."/>
            <person name="Chen G.J."/>
            <person name="Du Z.J."/>
        </authorList>
    </citation>
    <scope>NUCLEOTIDE SEQUENCE [LARGE SCALE GENOMIC DNA]</scope>
    <source>
        <strain evidence="1 2">FB218</strain>
    </source>
</reference>